<evidence type="ECO:0000256" key="1">
    <source>
        <dbReference type="ARBA" id="ARBA00001953"/>
    </source>
</evidence>
<keyword evidence="11" id="KW-1185">Reference proteome</keyword>
<dbReference type="SUPFAM" id="SSF52440">
    <property type="entry name" value="PreATP-grasp domain"/>
    <property type="match status" value="1"/>
</dbReference>
<dbReference type="CDD" id="cd06850">
    <property type="entry name" value="biotinyl_domain"/>
    <property type="match status" value="1"/>
</dbReference>
<accession>A0A8H7BNS0</accession>
<dbReference type="InterPro" id="IPR005479">
    <property type="entry name" value="CPAse_ATP-bd"/>
</dbReference>
<dbReference type="EMBL" id="JABAYA010000355">
    <property type="protein sequence ID" value="KAF7720818.1"/>
    <property type="molecule type" value="Genomic_DNA"/>
</dbReference>
<dbReference type="Proteomes" id="UP000605846">
    <property type="component" value="Unassembled WGS sequence"/>
</dbReference>
<comment type="cofactor">
    <cofactor evidence="1">
        <name>biotin</name>
        <dbReference type="ChEBI" id="CHEBI:57586"/>
    </cofactor>
</comment>
<dbReference type="FunFam" id="3.30.1490.20:FF:000003">
    <property type="entry name" value="acetyl-CoA carboxylase isoform X1"/>
    <property type="match status" value="1"/>
</dbReference>
<dbReference type="AlphaFoldDB" id="A0A8H7BNS0"/>
<dbReference type="GO" id="GO:0046872">
    <property type="term" value="F:metal ion binding"/>
    <property type="evidence" value="ECO:0007669"/>
    <property type="project" value="InterPro"/>
</dbReference>
<dbReference type="SMART" id="SM00878">
    <property type="entry name" value="Biotin_carb_C"/>
    <property type="match status" value="1"/>
</dbReference>
<dbReference type="GO" id="GO:0016874">
    <property type="term" value="F:ligase activity"/>
    <property type="evidence" value="ECO:0007669"/>
    <property type="project" value="UniProtKB-KW"/>
</dbReference>
<dbReference type="PROSITE" id="PS50968">
    <property type="entry name" value="BIOTINYL_LIPOYL"/>
    <property type="match status" value="1"/>
</dbReference>
<evidence type="ECO:0000313" key="10">
    <source>
        <dbReference type="EMBL" id="KAF7720818.1"/>
    </source>
</evidence>
<evidence type="ECO:0000313" key="11">
    <source>
        <dbReference type="Proteomes" id="UP000605846"/>
    </source>
</evidence>
<feature type="domain" description="Lipoyl-binding" evidence="7">
    <location>
        <begin position="534"/>
        <end position="609"/>
    </location>
</feature>
<organism evidence="10 11">
    <name type="scientific">Apophysomyces ossiformis</name>
    <dbReference type="NCBI Taxonomy" id="679940"/>
    <lineage>
        <taxon>Eukaryota</taxon>
        <taxon>Fungi</taxon>
        <taxon>Fungi incertae sedis</taxon>
        <taxon>Mucoromycota</taxon>
        <taxon>Mucoromycotina</taxon>
        <taxon>Mucoromycetes</taxon>
        <taxon>Mucorales</taxon>
        <taxon>Mucorineae</taxon>
        <taxon>Mucoraceae</taxon>
        <taxon>Apophysomyces</taxon>
    </lineage>
</organism>
<evidence type="ECO:0000259" key="9">
    <source>
        <dbReference type="PROSITE" id="PS50979"/>
    </source>
</evidence>
<evidence type="ECO:0000256" key="2">
    <source>
        <dbReference type="ARBA" id="ARBA00022598"/>
    </source>
</evidence>
<dbReference type="SUPFAM" id="SSF56059">
    <property type="entry name" value="Glutathione synthetase ATP-binding domain-like"/>
    <property type="match status" value="1"/>
</dbReference>
<feature type="domain" description="ATP-grasp" evidence="8">
    <location>
        <begin position="112"/>
        <end position="306"/>
    </location>
</feature>
<dbReference type="InterPro" id="IPR050856">
    <property type="entry name" value="Biotin_carboxylase_complex"/>
</dbReference>
<reference evidence="10" key="1">
    <citation type="submission" date="2020-01" db="EMBL/GenBank/DDBJ databases">
        <title>Genome Sequencing of Three Apophysomyces-Like Fungal Strains Confirms a Novel Fungal Genus in the Mucoromycota with divergent Burkholderia-like Endosymbiotic Bacteria.</title>
        <authorList>
            <person name="Stajich J.E."/>
            <person name="Macias A.M."/>
            <person name="Carter-House D."/>
            <person name="Lovett B."/>
            <person name="Kasson L.R."/>
            <person name="Berry K."/>
            <person name="Grigoriev I."/>
            <person name="Chang Y."/>
            <person name="Spatafora J."/>
            <person name="Kasson M.T."/>
        </authorList>
    </citation>
    <scope>NUCLEOTIDE SEQUENCE</scope>
    <source>
        <strain evidence="10">NRRL A-21654</strain>
    </source>
</reference>
<evidence type="ECO:0000256" key="4">
    <source>
        <dbReference type="ARBA" id="ARBA00022840"/>
    </source>
</evidence>
<dbReference type="SUPFAM" id="SSF51246">
    <property type="entry name" value="Rudiment single hybrid motif"/>
    <property type="match status" value="1"/>
</dbReference>
<dbReference type="InterPro" id="IPR011053">
    <property type="entry name" value="Single_hybrid_motif"/>
</dbReference>
<dbReference type="Pfam" id="PF02786">
    <property type="entry name" value="CPSase_L_D2"/>
    <property type="match status" value="1"/>
</dbReference>
<dbReference type="SUPFAM" id="SSF51230">
    <property type="entry name" value="Single hybrid motif"/>
    <property type="match status" value="1"/>
</dbReference>
<dbReference type="Pfam" id="PF00364">
    <property type="entry name" value="Biotin_lipoyl"/>
    <property type="match status" value="1"/>
</dbReference>
<dbReference type="Pfam" id="PF00289">
    <property type="entry name" value="Biotin_carb_N"/>
    <property type="match status" value="1"/>
</dbReference>
<keyword evidence="3 6" id="KW-0547">Nucleotide-binding</keyword>
<dbReference type="PROSITE" id="PS50979">
    <property type="entry name" value="BC"/>
    <property type="match status" value="1"/>
</dbReference>
<dbReference type="Gene3D" id="3.30.470.20">
    <property type="entry name" value="ATP-grasp fold, B domain"/>
    <property type="match status" value="1"/>
</dbReference>
<dbReference type="InterPro" id="IPR005482">
    <property type="entry name" value="Biotin_COase_C"/>
</dbReference>
<protein>
    <recommendedName>
        <fullName evidence="12">Pyruvate carboxylase</fullName>
    </recommendedName>
</protein>
<dbReference type="Gene3D" id="2.40.50.100">
    <property type="match status" value="1"/>
</dbReference>
<dbReference type="InterPro" id="IPR011054">
    <property type="entry name" value="Rudment_hybrid_motif"/>
</dbReference>
<dbReference type="GO" id="GO:0005524">
    <property type="term" value="F:ATP binding"/>
    <property type="evidence" value="ECO:0007669"/>
    <property type="project" value="UniProtKB-UniRule"/>
</dbReference>
<proteinExistence type="predicted"/>
<evidence type="ECO:0000256" key="6">
    <source>
        <dbReference type="PROSITE-ProRule" id="PRU00409"/>
    </source>
</evidence>
<sequence>MTRKFKLLVANRGEIAIRILTAAAELGLEPVAVYSDDKDRDHCGEYRSIKLRSSASFLDPRQVIEAAKSVQADGIHPGYGFLSESAEFAELCKQADLLFVGPSAECIRAVGDKVSARNVAVAADVPVLPATQDATEIHAFARQYGYPIMVKARDGGGGRGIRMIHNEDQIEDALNRCMSESTSKQVFIEKAVVGAKHVELQILGDRHGNIIHLFERDCSTQRRYQKVIETAPCLSLPSDLRSRIHAAAIRVANHIHYDSVGTVEFLVTENGEFYFLELNPRIQVEHTITEQITHVDLAQSQIRVALGESLVDLKLTNVPSPELVAIQARIVAENPRNNHMLSVGKIAVAEFPSGHGIRVDTWIRQGSVVQPSFDSLLAKVIVTARSFDLALAKLKLVLQRTMIVGVETNLDFLLAILSDHSFQSNHMQRIHIQWLEENTIRLLQSSVEFEQQRKTKRETAEIAPGQGTPRVLQLKPGDAFNVRLNDQQHVLQIDSISTNNFPDEFVARLKTDVATLETAVTRRSGTGSNRIRRKAAIGMPGEISSPVTGKIVEINVREGDIVQPGQQLFVVSAMKMETVVRTSIAGRINNIGVQTEDLVDAKDLVIEIVELRSNKL</sequence>
<keyword evidence="4 6" id="KW-0067">ATP-binding</keyword>
<gene>
    <name evidence="10" type="ORF">EC973_005996</name>
</gene>
<evidence type="ECO:0008006" key="12">
    <source>
        <dbReference type="Google" id="ProtNLM"/>
    </source>
</evidence>
<dbReference type="PANTHER" id="PTHR18866">
    <property type="entry name" value="CARBOXYLASE:PYRUVATE/ACETYL-COA/PROPIONYL-COA CARBOXYLASE"/>
    <property type="match status" value="1"/>
</dbReference>
<dbReference type="PANTHER" id="PTHR18866:SF127">
    <property type="match status" value="1"/>
</dbReference>
<keyword evidence="2" id="KW-0436">Ligase</keyword>
<dbReference type="OrthoDB" id="196847at2759"/>
<evidence type="ECO:0000256" key="5">
    <source>
        <dbReference type="ARBA" id="ARBA00023267"/>
    </source>
</evidence>
<dbReference type="PROSITE" id="PS50975">
    <property type="entry name" value="ATP_GRASP"/>
    <property type="match status" value="1"/>
</dbReference>
<comment type="caution">
    <text evidence="10">The sequence shown here is derived from an EMBL/GenBank/DDBJ whole genome shotgun (WGS) entry which is preliminary data.</text>
</comment>
<dbReference type="InterPro" id="IPR005481">
    <property type="entry name" value="BC-like_N"/>
</dbReference>
<evidence type="ECO:0000259" key="7">
    <source>
        <dbReference type="PROSITE" id="PS50968"/>
    </source>
</evidence>
<keyword evidence="5" id="KW-0092">Biotin</keyword>
<dbReference type="Pfam" id="PF02785">
    <property type="entry name" value="Biotin_carb_C"/>
    <property type="match status" value="1"/>
</dbReference>
<name>A0A8H7BNS0_9FUNG</name>
<dbReference type="InterPro" id="IPR016185">
    <property type="entry name" value="PreATP-grasp_dom_sf"/>
</dbReference>
<dbReference type="InterPro" id="IPR011761">
    <property type="entry name" value="ATP-grasp"/>
</dbReference>
<dbReference type="PROSITE" id="PS00867">
    <property type="entry name" value="CPSASE_2"/>
    <property type="match status" value="1"/>
</dbReference>
<feature type="domain" description="Biotin carboxylation" evidence="9">
    <location>
        <begin position="3"/>
        <end position="437"/>
    </location>
</feature>
<dbReference type="InterPro" id="IPR000089">
    <property type="entry name" value="Biotin_lipoyl"/>
</dbReference>
<evidence type="ECO:0000259" key="8">
    <source>
        <dbReference type="PROSITE" id="PS50975"/>
    </source>
</evidence>
<evidence type="ECO:0000256" key="3">
    <source>
        <dbReference type="ARBA" id="ARBA00022741"/>
    </source>
</evidence>
<dbReference type="InterPro" id="IPR011764">
    <property type="entry name" value="Biotin_carboxylation_dom"/>
</dbReference>